<evidence type="ECO:0000256" key="2">
    <source>
        <dbReference type="ARBA" id="ARBA00022475"/>
    </source>
</evidence>
<evidence type="ECO:0000256" key="1">
    <source>
        <dbReference type="ARBA" id="ARBA00004651"/>
    </source>
</evidence>
<dbReference type="Proteomes" id="UP000887574">
    <property type="component" value="Unplaced"/>
</dbReference>
<feature type="domain" description="G-protein coupled receptors family 1 profile" evidence="10">
    <location>
        <begin position="75"/>
        <end position="210"/>
    </location>
</feature>
<keyword evidence="6 9" id="KW-0472">Membrane</keyword>
<organism evidence="11 12">
    <name type="scientific">Ditylenchus dipsaci</name>
    <dbReference type="NCBI Taxonomy" id="166011"/>
    <lineage>
        <taxon>Eukaryota</taxon>
        <taxon>Metazoa</taxon>
        <taxon>Ecdysozoa</taxon>
        <taxon>Nematoda</taxon>
        <taxon>Chromadorea</taxon>
        <taxon>Rhabditida</taxon>
        <taxon>Tylenchina</taxon>
        <taxon>Tylenchomorpha</taxon>
        <taxon>Sphaerularioidea</taxon>
        <taxon>Anguinidae</taxon>
        <taxon>Anguininae</taxon>
        <taxon>Ditylenchus</taxon>
    </lineage>
</organism>
<comment type="subcellular location">
    <subcellularLocation>
        <location evidence="1">Cell membrane</location>
        <topology evidence="1">Multi-pass membrane protein</topology>
    </subcellularLocation>
</comment>
<evidence type="ECO:0000256" key="7">
    <source>
        <dbReference type="ARBA" id="ARBA00023170"/>
    </source>
</evidence>
<evidence type="ECO:0000256" key="9">
    <source>
        <dbReference type="SAM" id="Phobius"/>
    </source>
</evidence>
<dbReference type="WBParaSite" id="jg18437">
    <property type="protein sequence ID" value="jg18437"/>
    <property type="gene ID" value="jg18437"/>
</dbReference>
<evidence type="ECO:0000259" key="10">
    <source>
        <dbReference type="PROSITE" id="PS50262"/>
    </source>
</evidence>
<keyword evidence="5" id="KW-0297">G-protein coupled receptor</keyword>
<sequence length="210" mass="23418">MESSTPVSLFSNYIFASTPSSSSFGNGAGLIPSGDLPRDPFELDGEGDLVKPEMLVSDWIEMALLSLLLLLGLPLNAIVLTRLLKQGRGNHNTKQEVTRTSFLWLKIHLTVIDLIVIACYCPSHIAWLISYTWRGGEFLCRAMQYSWDFCFHLMSFGVVGIAVDRLRTVYSLMCLEKTGRSLCRTSKQLIFVKRLIVSCYVGAAVFSVPQ</sequence>
<reference evidence="12" key="1">
    <citation type="submission" date="2022-11" db="UniProtKB">
        <authorList>
            <consortium name="WormBaseParasite"/>
        </authorList>
    </citation>
    <scope>IDENTIFICATION</scope>
</reference>
<name>A0A915DCF4_9BILA</name>
<dbReference type="PANTHER" id="PTHR24230">
    <property type="entry name" value="G-PROTEIN COUPLED RECEPTOR"/>
    <property type="match status" value="1"/>
</dbReference>
<dbReference type="PANTHER" id="PTHR24230:SF120">
    <property type="entry name" value="G-PROTEIN COUPLED RECEPTOR DAF-38"/>
    <property type="match status" value="1"/>
</dbReference>
<keyword evidence="7" id="KW-0675">Receptor</keyword>
<feature type="transmembrane region" description="Helical" evidence="9">
    <location>
        <begin position="59"/>
        <end position="81"/>
    </location>
</feature>
<dbReference type="AlphaFoldDB" id="A0A915DCF4"/>
<dbReference type="SUPFAM" id="SSF81321">
    <property type="entry name" value="Family A G protein-coupled receptor-like"/>
    <property type="match status" value="1"/>
</dbReference>
<keyword evidence="2" id="KW-1003">Cell membrane</keyword>
<keyword evidence="4 9" id="KW-1133">Transmembrane helix</keyword>
<keyword evidence="3 9" id="KW-0812">Transmembrane</keyword>
<proteinExistence type="predicted"/>
<accession>A0A915DCF4</accession>
<dbReference type="PROSITE" id="PS50262">
    <property type="entry name" value="G_PROTEIN_RECEP_F1_2"/>
    <property type="match status" value="1"/>
</dbReference>
<dbReference type="GO" id="GO:0005886">
    <property type="term" value="C:plasma membrane"/>
    <property type="evidence" value="ECO:0007669"/>
    <property type="project" value="UniProtKB-SubCell"/>
</dbReference>
<evidence type="ECO:0000313" key="12">
    <source>
        <dbReference type="WBParaSite" id="jg18437"/>
    </source>
</evidence>
<feature type="transmembrane region" description="Helical" evidence="9">
    <location>
        <begin position="190"/>
        <end position="208"/>
    </location>
</feature>
<evidence type="ECO:0000313" key="11">
    <source>
        <dbReference type="Proteomes" id="UP000887574"/>
    </source>
</evidence>
<dbReference type="GO" id="GO:0007218">
    <property type="term" value="P:neuropeptide signaling pathway"/>
    <property type="evidence" value="ECO:0007669"/>
    <property type="project" value="TreeGrafter"/>
</dbReference>
<protein>
    <submittedName>
        <fullName evidence="12">G-protein coupled receptors family 1 profile domain-containing protein</fullName>
    </submittedName>
</protein>
<evidence type="ECO:0000256" key="4">
    <source>
        <dbReference type="ARBA" id="ARBA00022989"/>
    </source>
</evidence>
<evidence type="ECO:0000256" key="5">
    <source>
        <dbReference type="ARBA" id="ARBA00023040"/>
    </source>
</evidence>
<dbReference type="GO" id="GO:0008528">
    <property type="term" value="F:G protein-coupled peptide receptor activity"/>
    <property type="evidence" value="ECO:0007669"/>
    <property type="project" value="TreeGrafter"/>
</dbReference>
<evidence type="ECO:0000256" key="6">
    <source>
        <dbReference type="ARBA" id="ARBA00023136"/>
    </source>
</evidence>
<keyword evidence="8" id="KW-0807">Transducer</keyword>
<feature type="transmembrane region" description="Helical" evidence="9">
    <location>
        <begin position="102"/>
        <end position="125"/>
    </location>
</feature>
<evidence type="ECO:0000256" key="3">
    <source>
        <dbReference type="ARBA" id="ARBA00022692"/>
    </source>
</evidence>
<feature type="transmembrane region" description="Helical" evidence="9">
    <location>
        <begin position="145"/>
        <end position="163"/>
    </location>
</feature>
<dbReference type="InterPro" id="IPR017452">
    <property type="entry name" value="GPCR_Rhodpsn_7TM"/>
</dbReference>
<dbReference type="Gene3D" id="1.20.1070.10">
    <property type="entry name" value="Rhodopsin 7-helix transmembrane proteins"/>
    <property type="match status" value="1"/>
</dbReference>
<keyword evidence="11" id="KW-1185">Reference proteome</keyword>
<evidence type="ECO:0000256" key="8">
    <source>
        <dbReference type="ARBA" id="ARBA00023224"/>
    </source>
</evidence>